<feature type="region of interest" description="Disordered" evidence="1">
    <location>
        <begin position="1"/>
        <end position="72"/>
    </location>
</feature>
<gene>
    <name evidence="2" type="ORF">MHA02_00690</name>
</gene>
<feature type="compositionally biased region" description="Basic and acidic residues" evidence="1">
    <location>
        <begin position="1"/>
        <end position="33"/>
    </location>
</feature>
<dbReference type="EMBL" id="BJZT01000001">
    <property type="protein sequence ID" value="GEO97681.1"/>
    <property type="molecule type" value="Genomic_DNA"/>
</dbReference>
<reference evidence="2 3" key="1">
    <citation type="submission" date="2019-07" db="EMBL/GenBank/DDBJ databases">
        <title>Whole genome shotgun sequence of Methylobacterium haplocladii NBRC 107714.</title>
        <authorList>
            <person name="Hosoyama A."/>
            <person name="Uohara A."/>
            <person name="Ohji S."/>
            <person name="Ichikawa N."/>
        </authorList>
    </citation>
    <scope>NUCLEOTIDE SEQUENCE [LARGE SCALE GENOMIC DNA]</scope>
    <source>
        <strain evidence="2 3">NBRC 107714</strain>
    </source>
</reference>
<comment type="caution">
    <text evidence="2">The sequence shown here is derived from an EMBL/GenBank/DDBJ whole genome shotgun (WGS) entry which is preliminary data.</text>
</comment>
<accession>A0A512IJ09</accession>
<dbReference type="AlphaFoldDB" id="A0A512IJ09"/>
<evidence type="ECO:0000313" key="3">
    <source>
        <dbReference type="Proteomes" id="UP000321258"/>
    </source>
</evidence>
<dbReference type="Proteomes" id="UP000321258">
    <property type="component" value="Unassembled WGS sequence"/>
</dbReference>
<dbReference type="OrthoDB" id="9930309at2"/>
<evidence type="ECO:0000256" key="1">
    <source>
        <dbReference type="SAM" id="MobiDB-lite"/>
    </source>
</evidence>
<sequence>MMDRERDRDAATSLIEEHDEKVGNDTRERERPGQGDPASKPIDGQKPPPTTKKKSGGDEAQPSSDPGPFAPR</sequence>
<proteinExistence type="predicted"/>
<dbReference type="RefSeq" id="WP_147075982.1">
    <property type="nucleotide sequence ID" value="NZ_BPQN01000036.1"/>
</dbReference>
<evidence type="ECO:0000313" key="2">
    <source>
        <dbReference type="EMBL" id="GEO97681.1"/>
    </source>
</evidence>
<protein>
    <submittedName>
        <fullName evidence="2">Uncharacterized protein</fullName>
    </submittedName>
</protein>
<organism evidence="2 3">
    <name type="scientific">Methylobacterium haplocladii</name>
    <dbReference type="NCBI Taxonomy" id="1176176"/>
    <lineage>
        <taxon>Bacteria</taxon>
        <taxon>Pseudomonadati</taxon>
        <taxon>Pseudomonadota</taxon>
        <taxon>Alphaproteobacteria</taxon>
        <taxon>Hyphomicrobiales</taxon>
        <taxon>Methylobacteriaceae</taxon>
        <taxon>Methylobacterium</taxon>
    </lineage>
</organism>
<name>A0A512IJ09_9HYPH</name>
<keyword evidence="3" id="KW-1185">Reference proteome</keyword>